<accession>A0A7M7QBG5</accession>
<sequence length="186" mass="21072">MALTAEQKTRVAYILQKGKSLESQVAKLEGYLKSSDPDPVNAKMRYNSLAALYKEYLKYNDELVQLDSENSQLTDFLEVESRYFDVASAVTKLQRIEPIANSTLNASNITVTERQDLPRLPEIKLPMFNGKRDEWATYKNKFISLVHSRTDLSDAVKCSHLFASLTDKALETIAHYDPSEKDCKAA</sequence>
<organism evidence="1 2">
    <name type="scientific">Nasonia vitripennis</name>
    <name type="common">Parasitic wasp</name>
    <dbReference type="NCBI Taxonomy" id="7425"/>
    <lineage>
        <taxon>Eukaryota</taxon>
        <taxon>Metazoa</taxon>
        <taxon>Ecdysozoa</taxon>
        <taxon>Arthropoda</taxon>
        <taxon>Hexapoda</taxon>
        <taxon>Insecta</taxon>
        <taxon>Pterygota</taxon>
        <taxon>Neoptera</taxon>
        <taxon>Endopterygota</taxon>
        <taxon>Hymenoptera</taxon>
        <taxon>Apocrita</taxon>
        <taxon>Proctotrupomorpha</taxon>
        <taxon>Chalcidoidea</taxon>
        <taxon>Pteromalidae</taxon>
        <taxon>Pteromalinae</taxon>
        <taxon>Nasonia</taxon>
    </lineage>
</organism>
<dbReference type="InParanoid" id="A0A7M7QBG5"/>
<keyword evidence="2" id="KW-1185">Reference proteome</keyword>
<evidence type="ECO:0000313" key="2">
    <source>
        <dbReference type="Proteomes" id="UP000002358"/>
    </source>
</evidence>
<proteinExistence type="predicted"/>
<dbReference type="Pfam" id="PF03564">
    <property type="entry name" value="DUF1759"/>
    <property type="match status" value="1"/>
</dbReference>
<dbReference type="EnsemblMetazoa" id="XM_031928219">
    <property type="protein sequence ID" value="XP_031784079"/>
    <property type="gene ID" value="LOC116417086"/>
</dbReference>
<dbReference type="AlphaFoldDB" id="A0A7M7QBG5"/>
<dbReference type="Proteomes" id="UP000002358">
    <property type="component" value="Unassembled WGS sequence"/>
</dbReference>
<evidence type="ECO:0000313" key="1">
    <source>
        <dbReference type="EnsemblMetazoa" id="XP_031784079"/>
    </source>
</evidence>
<protein>
    <submittedName>
        <fullName evidence="1">Uncharacterized protein</fullName>
    </submittedName>
</protein>
<dbReference type="GeneID" id="116417086"/>
<dbReference type="OrthoDB" id="7542052at2759"/>
<dbReference type="InterPro" id="IPR005312">
    <property type="entry name" value="DUF1759"/>
</dbReference>
<reference evidence="1" key="1">
    <citation type="submission" date="2021-01" db="UniProtKB">
        <authorList>
            <consortium name="EnsemblMetazoa"/>
        </authorList>
    </citation>
    <scope>IDENTIFICATION</scope>
</reference>
<name>A0A7M7QBG5_NASVI</name>
<dbReference type="KEGG" id="nvi:116417086"/>
<dbReference type="SMR" id="A0A7M7QBG5"/>
<dbReference type="RefSeq" id="XP_031784079.1">
    <property type="nucleotide sequence ID" value="XM_031928219.1"/>
</dbReference>